<keyword evidence="2" id="KW-0808">Transferase</keyword>
<dbReference type="AlphaFoldDB" id="A0A1T4WCC3"/>
<evidence type="ECO:0000313" key="3">
    <source>
        <dbReference type="Proteomes" id="UP000190027"/>
    </source>
</evidence>
<dbReference type="Gene3D" id="2.60.40.10">
    <property type="entry name" value="Immunoglobulins"/>
    <property type="match status" value="1"/>
</dbReference>
<dbReference type="GO" id="GO:0005975">
    <property type="term" value="P:carbohydrate metabolic process"/>
    <property type="evidence" value="ECO:0007669"/>
    <property type="project" value="InterPro"/>
</dbReference>
<dbReference type="Proteomes" id="UP000190027">
    <property type="component" value="Unassembled WGS sequence"/>
</dbReference>
<dbReference type="RefSeq" id="WP_078716267.1">
    <property type="nucleotide sequence ID" value="NZ_FUYC01000002.1"/>
</dbReference>
<organism evidence="2 3">
    <name type="scientific">Paucidesulfovibrio gracilis DSM 16080</name>
    <dbReference type="NCBI Taxonomy" id="1121449"/>
    <lineage>
        <taxon>Bacteria</taxon>
        <taxon>Pseudomonadati</taxon>
        <taxon>Thermodesulfobacteriota</taxon>
        <taxon>Desulfovibrionia</taxon>
        <taxon>Desulfovibrionales</taxon>
        <taxon>Desulfovibrionaceae</taxon>
        <taxon>Paucidesulfovibrio</taxon>
    </lineage>
</organism>
<evidence type="ECO:0000313" key="2">
    <source>
        <dbReference type="EMBL" id="SKA74575.1"/>
    </source>
</evidence>
<proteinExistence type="predicted"/>
<name>A0A1T4WCC3_9BACT</name>
<dbReference type="CDD" id="cd07184">
    <property type="entry name" value="E_set_Isoamylase_like_N"/>
    <property type="match status" value="1"/>
</dbReference>
<sequence>MPLTKKYLKSKPVCKVGFKVPKSATQGAKHLFLVGEFNKWNTQNLPMKQLKDGSFSITVDLDVGRDYHYRYLTDSGVWLNDTKADRYEYSAFAGGDNCVVST</sequence>
<keyword evidence="2" id="KW-0418">Kinase</keyword>
<gene>
    <name evidence="2" type="ORF">SAMN02745704_00705</name>
</gene>
<feature type="domain" description="Glycoside hydrolase family 13 N-terminal" evidence="1">
    <location>
        <begin position="27"/>
        <end position="79"/>
    </location>
</feature>
<reference evidence="2 3" key="1">
    <citation type="submission" date="2017-02" db="EMBL/GenBank/DDBJ databases">
        <authorList>
            <person name="Peterson S.W."/>
        </authorList>
    </citation>
    <scope>NUCLEOTIDE SEQUENCE [LARGE SCALE GENOMIC DNA]</scope>
    <source>
        <strain evidence="2 3">DSM 16080</strain>
    </source>
</reference>
<evidence type="ECO:0000259" key="1">
    <source>
        <dbReference type="Pfam" id="PF02922"/>
    </source>
</evidence>
<dbReference type="InterPro" id="IPR013783">
    <property type="entry name" value="Ig-like_fold"/>
</dbReference>
<dbReference type="GO" id="GO:0016301">
    <property type="term" value="F:kinase activity"/>
    <property type="evidence" value="ECO:0007669"/>
    <property type="project" value="UniProtKB-KW"/>
</dbReference>
<protein>
    <submittedName>
        <fullName evidence="2">Glycogen recognition site of AMP-activated protein kinase</fullName>
    </submittedName>
</protein>
<dbReference type="GO" id="GO:0004553">
    <property type="term" value="F:hydrolase activity, hydrolyzing O-glycosyl compounds"/>
    <property type="evidence" value="ECO:0007669"/>
    <property type="project" value="InterPro"/>
</dbReference>
<dbReference type="STRING" id="1121449.SAMN02745704_00705"/>
<accession>A0A1T4WCC3</accession>
<dbReference type="Pfam" id="PF02922">
    <property type="entry name" value="CBM_48"/>
    <property type="match status" value="1"/>
</dbReference>
<dbReference type="SUPFAM" id="SSF81296">
    <property type="entry name" value="E set domains"/>
    <property type="match status" value="1"/>
</dbReference>
<dbReference type="InterPro" id="IPR014756">
    <property type="entry name" value="Ig_E-set"/>
</dbReference>
<dbReference type="OrthoDB" id="9811945at2"/>
<keyword evidence="3" id="KW-1185">Reference proteome</keyword>
<dbReference type="EMBL" id="FUYC01000002">
    <property type="protein sequence ID" value="SKA74575.1"/>
    <property type="molecule type" value="Genomic_DNA"/>
</dbReference>
<dbReference type="InterPro" id="IPR004193">
    <property type="entry name" value="Glyco_hydro_13_N"/>
</dbReference>